<comment type="subcellular location">
    <subcellularLocation>
        <location evidence="1">Membrane</location>
        <topology evidence="1">Multi-pass membrane protein</topology>
    </subcellularLocation>
</comment>
<accession>A0A834X3T6</accession>
<evidence type="ECO:0000256" key="3">
    <source>
        <dbReference type="ARBA" id="ARBA00022989"/>
    </source>
</evidence>
<feature type="transmembrane region" description="Helical" evidence="5">
    <location>
        <begin position="178"/>
        <end position="200"/>
    </location>
</feature>
<feature type="transmembrane region" description="Helical" evidence="5">
    <location>
        <begin position="220"/>
        <end position="240"/>
    </location>
</feature>
<evidence type="ECO:0000259" key="6">
    <source>
        <dbReference type="Pfam" id="PF07298"/>
    </source>
</evidence>
<keyword evidence="7" id="KW-0413">Isomerase</keyword>
<keyword evidence="2 5" id="KW-0812">Transmembrane</keyword>
<dbReference type="PANTHER" id="PTHR35988">
    <property type="entry name" value="15-CIS-ZETA-CAROTENE ISOMERASE, CHLOROPLASTIC"/>
    <property type="match status" value="1"/>
</dbReference>
<feature type="transmembrane region" description="Helical" evidence="5">
    <location>
        <begin position="105"/>
        <end position="124"/>
    </location>
</feature>
<keyword evidence="4 5" id="KW-0472">Membrane</keyword>
<dbReference type="Proteomes" id="UP000634136">
    <property type="component" value="Unassembled WGS sequence"/>
</dbReference>
<dbReference type="Gene3D" id="1.20.120.1630">
    <property type="match status" value="1"/>
</dbReference>
<dbReference type="EMBL" id="JAAIUW010000003">
    <property type="protein sequence ID" value="KAF7837073.1"/>
    <property type="molecule type" value="Genomic_DNA"/>
</dbReference>
<dbReference type="AlphaFoldDB" id="A0A834X3T6"/>
<evidence type="ECO:0000256" key="1">
    <source>
        <dbReference type="ARBA" id="ARBA00004141"/>
    </source>
</evidence>
<evidence type="ECO:0000256" key="4">
    <source>
        <dbReference type="ARBA" id="ARBA00023136"/>
    </source>
</evidence>
<dbReference type="InterPro" id="IPR009915">
    <property type="entry name" value="NnrU_dom"/>
</dbReference>
<reference evidence="7" key="1">
    <citation type="submission" date="2020-09" db="EMBL/GenBank/DDBJ databases">
        <title>Genome-Enabled Discovery of Anthraquinone Biosynthesis in Senna tora.</title>
        <authorList>
            <person name="Kang S.-H."/>
            <person name="Pandey R.P."/>
            <person name="Lee C.-M."/>
            <person name="Sim J.-S."/>
            <person name="Jeong J.-T."/>
            <person name="Choi B.-S."/>
            <person name="Jung M."/>
            <person name="Ginzburg D."/>
            <person name="Zhao K."/>
            <person name="Won S.Y."/>
            <person name="Oh T.-J."/>
            <person name="Yu Y."/>
            <person name="Kim N.-H."/>
            <person name="Lee O.R."/>
            <person name="Lee T.-H."/>
            <person name="Bashyal P."/>
            <person name="Kim T.-S."/>
            <person name="Lee W.-H."/>
            <person name="Kawkins C."/>
            <person name="Kim C.-K."/>
            <person name="Kim J.S."/>
            <person name="Ahn B.O."/>
            <person name="Rhee S.Y."/>
            <person name="Sohng J.K."/>
        </authorList>
    </citation>
    <scope>NUCLEOTIDE SEQUENCE</scope>
    <source>
        <tissue evidence="7">Leaf</tissue>
    </source>
</reference>
<organism evidence="7 8">
    <name type="scientific">Senna tora</name>
    <dbReference type="NCBI Taxonomy" id="362788"/>
    <lineage>
        <taxon>Eukaryota</taxon>
        <taxon>Viridiplantae</taxon>
        <taxon>Streptophyta</taxon>
        <taxon>Embryophyta</taxon>
        <taxon>Tracheophyta</taxon>
        <taxon>Spermatophyta</taxon>
        <taxon>Magnoliopsida</taxon>
        <taxon>eudicotyledons</taxon>
        <taxon>Gunneridae</taxon>
        <taxon>Pentapetalae</taxon>
        <taxon>rosids</taxon>
        <taxon>fabids</taxon>
        <taxon>Fabales</taxon>
        <taxon>Fabaceae</taxon>
        <taxon>Caesalpinioideae</taxon>
        <taxon>Cassia clade</taxon>
        <taxon>Senna</taxon>
    </lineage>
</organism>
<dbReference type="OrthoDB" id="41527at2759"/>
<feature type="domain" description="NnrU" evidence="6">
    <location>
        <begin position="149"/>
        <end position="363"/>
    </location>
</feature>
<gene>
    <name evidence="7" type="ORF">G2W53_005555</name>
</gene>
<dbReference type="Pfam" id="PF07298">
    <property type="entry name" value="NnrU"/>
    <property type="match status" value="1"/>
</dbReference>
<dbReference type="PANTHER" id="PTHR35988:SF2">
    <property type="entry name" value="15-CIS-ZETA-CAROTENE ISOMERASE, CHLOROPLASTIC"/>
    <property type="match status" value="1"/>
</dbReference>
<dbReference type="GO" id="GO:0090471">
    <property type="term" value="F:9,15,9'-tri-cis-zeta-carotene isomerase activity"/>
    <property type="evidence" value="ECO:0007669"/>
    <property type="project" value="TreeGrafter"/>
</dbReference>
<proteinExistence type="predicted"/>
<feature type="transmembrane region" description="Helical" evidence="5">
    <location>
        <begin position="341"/>
        <end position="360"/>
    </location>
</feature>
<sequence>MAAPLVLSTHFSSSIPHSTNYPSLKTLHRSLSLPSSSTSTAILLNPISKPNINSLFFLNRPSQYVLLSRKFVARTSIRDTETEDSSLVGEDSAVFDFEQQKISSWVYFTVILGVVLFALNVVWIDNSTGYGKAFIDAVSGLSDSHEVIMLILILIFAGVHSGMASLRETAEKVIGERAYRVLFAGISLPLAVSTVVYFINHRYDGLQLWQVQNVPGVHQLVWFANFVSFFFLYPSTFNLLEVAAVDKPKLHLWETGIMRITRHPQVIWCLAHTVWIGNSVTAAASIGLIGHHLFGVWNGDRRLAKRYGKDFEIVKDRTSIVPFAAILDGRQRLPKNFYKEFIRLPYLAITALTLGAYFAHPLMQSSSFNLHW</sequence>
<keyword evidence="3 5" id="KW-1133">Transmembrane helix</keyword>
<name>A0A834X3T6_9FABA</name>
<feature type="transmembrane region" description="Helical" evidence="5">
    <location>
        <begin position="147"/>
        <end position="166"/>
    </location>
</feature>
<evidence type="ECO:0000256" key="5">
    <source>
        <dbReference type="SAM" id="Phobius"/>
    </source>
</evidence>
<keyword evidence="8" id="KW-1185">Reference proteome</keyword>
<evidence type="ECO:0000313" key="8">
    <source>
        <dbReference type="Proteomes" id="UP000634136"/>
    </source>
</evidence>
<dbReference type="GO" id="GO:0016120">
    <property type="term" value="P:carotene biosynthetic process"/>
    <property type="evidence" value="ECO:0007669"/>
    <property type="project" value="TreeGrafter"/>
</dbReference>
<protein>
    <submittedName>
        <fullName evidence="7">15-cis-zeta-carotene isomerase, chloroplastic</fullName>
    </submittedName>
</protein>
<evidence type="ECO:0000313" key="7">
    <source>
        <dbReference type="EMBL" id="KAF7837073.1"/>
    </source>
</evidence>
<dbReference type="GO" id="GO:0016020">
    <property type="term" value="C:membrane"/>
    <property type="evidence" value="ECO:0007669"/>
    <property type="project" value="UniProtKB-SubCell"/>
</dbReference>
<evidence type="ECO:0000256" key="2">
    <source>
        <dbReference type="ARBA" id="ARBA00022692"/>
    </source>
</evidence>
<comment type="caution">
    <text evidence="7">The sequence shown here is derived from an EMBL/GenBank/DDBJ whole genome shotgun (WGS) entry which is preliminary data.</text>
</comment>
<dbReference type="GO" id="GO:0009507">
    <property type="term" value="C:chloroplast"/>
    <property type="evidence" value="ECO:0007669"/>
    <property type="project" value="TreeGrafter"/>
</dbReference>